<dbReference type="PANTHER" id="PTHR46796">
    <property type="entry name" value="HTH-TYPE TRANSCRIPTIONAL ACTIVATOR RHAS-RELATED"/>
    <property type="match status" value="1"/>
</dbReference>
<evidence type="ECO:0000256" key="3">
    <source>
        <dbReference type="ARBA" id="ARBA00023163"/>
    </source>
</evidence>
<proteinExistence type="predicted"/>
<evidence type="ECO:0000256" key="2">
    <source>
        <dbReference type="ARBA" id="ARBA00023125"/>
    </source>
</evidence>
<evidence type="ECO:0000313" key="6">
    <source>
        <dbReference type="EMBL" id="QNP68332.1"/>
    </source>
</evidence>
<gene>
    <name evidence="6" type="ORF">IAG44_01825</name>
</gene>
<keyword evidence="1" id="KW-0805">Transcription regulation</keyword>
<dbReference type="GO" id="GO:0043565">
    <property type="term" value="F:sequence-specific DNA binding"/>
    <property type="evidence" value="ECO:0007669"/>
    <property type="project" value="InterPro"/>
</dbReference>
<dbReference type="AlphaFoldDB" id="A0A7H0I6B6"/>
<dbReference type="RefSeq" id="WP_187745374.1">
    <property type="nucleotide sequence ID" value="NZ_CP060828.1"/>
</dbReference>
<evidence type="ECO:0000313" key="7">
    <source>
        <dbReference type="Proteomes" id="UP000516052"/>
    </source>
</evidence>
<reference evidence="6 7" key="1">
    <citation type="submission" date="2020-08" db="EMBL/GenBank/DDBJ databases">
        <title>A novel species.</title>
        <authorList>
            <person name="Gao J."/>
        </authorList>
    </citation>
    <scope>NUCLEOTIDE SEQUENCE [LARGE SCALE GENOMIC DNA]</scope>
    <source>
        <strain evidence="6 7">CRXT-G-22</strain>
    </source>
</reference>
<dbReference type="InterPro" id="IPR050204">
    <property type="entry name" value="AraC_XylS_family_regulators"/>
</dbReference>
<dbReference type="InterPro" id="IPR009057">
    <property type="entry name" value="Homeodomain-like_sf"/>
</dbReference>
<dbReference type="PROSITE" id="PS01124">
    <property type="entry name" value="HTH_ARAC_FAMILY_2"/>
    <property type="match status" value="1"/>
</dbReference>
<dbReference type="KEGG" id="sroi:IAG44_01825"/>
<keyword evidence="3" id="KW-0804">Transcription</keyword>
<evidence type="ECO:0000259" key="5">
    <source>
        <dbReference type="PROSITE" id="PS01124"/>
    </source>
</evidence>
<dbReference type="GO" id="GO:0003700">
    <property type="term" value="F:DNA-binding transcription factor activity"/>
    <property type="evidence" value="ECO:0007669"/>
    <property type="project" value="InterPro"/>
</dbReference>
<name>A0A7H0I6B6_9ACTN</name>
<evidence type="ECO:0000256" key="1">
    <source>
        <dbReference type="ARBA" id="ARBA00023015"/>
    </source>
</evidence>
<dbReference type="Proteomes" id="UP000516052">
    <property type="component" value="Chromosome"/>
</dbReference>
<dbReference type="Gene3D" id="1.10.10.60">
    <property type="entry name" value="Homeodomain-like"/>
    <property type="match status" value="1"/>
</dbReference>
<feature type="region of interest" description="Disordered" evidence="4">
    <location>
        <begin position="1"/>
        <end position="22"/>
    </location>
</feature>
<dbReference type="InterPro" id="IPR018060">
    <property type="entry name" value="HTH_AraC"/>
</dbReference>
<feature type="domain" description="HTH araC/xylS-type" evidence="5">
    <location>
        <begin position="173"/>
        <end position="265"/>
    </location>
</feature>
<protein>
    <submittedName>
        <fullName evidence="6">Helix-turn-helix domain-containing protein</fullName>
    </submittedName>
</protein>
<keyword evidence="2" id="KW-0238">DNA-binding</keyword>
<dbReference type="Pfam" id="PF12833">
    <property type="entry name" value="HTH_18"/>
    <property type="match status" value="1"/>
</dbReference>
<accession>A0A7H0I6B6</accession>
<dbReference type="EMBL" id="CP060828">
    <property type="protein sequence ID" value="QNP68332.1"/>
    <property type="molecule type" value="Genomic_DNA"/>
</dbReference>
<keyword evidence="7" id="KW-1185">Reference proteome</keyword>
<evidence type="ECO:0000256" key="4">
    <source>
        <dbReference type="SAM" id="MobiDB-lite"/>
    </source>
</evidence>
<dbReference type="PANTHER" id="PTHR46796:SF15">
    <property type="entry name" value="BLL1074 PROTEIN"/>
    <property type="match status" value="1"/>
</dbReference>
<sequence length="295" mass="32420">MRHWTLLPDHSHPTATPQARGGGCDCRRYRISRGGRQRWLQAPTGWTTFTVAFRGELRISGPMGEASGTQSFSSSLAGPHTRARLREHGGSYIGLEVALPPWEAFRTFGVTMHELAEQVVQPGQLLGRRFDTLVAALAATRRWEERLHLLDVRLEEWAATGPGYSPGIVGAWQELARSSGTIPIGRLVAGTQWSWRQLQEHFREQIGLLPKAAARVLRLRRALMLLTADRPPAGVATVCGFSDQAHLTRELKAMTGRTAQWYLRGRGTAGGGPRGALTGAGPAWPADTEERLLIL</sequence>
<dbReference type="SMART" id="SM00342">
    <property type="entry name" value="HTH_ARAC"/>
    <property type="match status" value="1"/>
</dbReference>
<dbReference type="SUPFAM" id="SSF46689">
    <property type="entry name" value="Homeodomain-like"/>
    <property type="match status" value="1"/>
</dbReference>
<organism evidence="6 7">
    <name type="scientific">Streptomyces roseirectus</name>
    <dbReference type="NCBI Taxonomy" id="2768066"/>
    <lineage>
        <taxon>Bacteria</taxon>
        <taxon>Bacillati</taxon>
        <taxon>Actinomycetota</taxon>
        <taxon>Actinomycetes</taxon>
        <taxon>Kitasatosporales</taxon>
        <taxon>Streptomycetaceae</taxon>
        <taxon>Streptomyces</taxon>
    </lineage>
</organism>